<proteinExistence type="inferred from homology"/>
<evidence type="ECO:0000256" key="6">
    <source>
        <dbReference type="ARBA" id="ARBA00023004"/>
    </source>
</evidence>
<protein>
    <submittedName>
        <fullName evidence="10">Cytochrome P450</fullName>
    </submittedName>
</protein>
<keyword evidence="9" id="KW-0472">Membrane</keyword>
<comment type="cofactor">
    <cofactor evidence="1 8">
        <name>heme</name>
        <dbReference type="ChEBI" id="CHEBI:30413"/>
    </cofactor>
</comment>
<gene>
    <name evidence="10" type="ORF">FB45DRAFT_731709</name>
</gene>
<evidence type="ECO:0000256" key="3">
    <source>
        <dbReference type="ARBA" id="ARBA00010617"/>
    </source>
</evidence>
<evidence type="ECO:0000256" key="7">
    <source>
        <dbReference type="ARBA" id="ARBA00023033"/>
    </source>
</evidence>
<dbReference type="GO" id="GO:0005506">
    <property type="term" value="F:iron ion binding"/>
    <property type="evidence" value="ECO:0007669"/>
    <property type="project" value="InterPro"/>
</dbReference>
<comment type="pathway">
    <text evidence="2">Secondary metabolite biosynthesis.</text>
</comment>
<organism evidence="10 11">
    <name type="scientific">Roridomyces roridus</name>
    <dbReference type="NCBI Taxonomy" id="1738132"/>
    <lineage>
        <taxon>Eukaryota</taxon>
        <taxon>Fungi</taxon>
        <taxon>Dikarya</taxon>
        <taxon>Basidiomycota</taxon>
        <taxon>Agaricomycotina</taxon>
        <taxon>Agaricomycetes</taxon>
        <taxon>Agaricomycetidae</taxon>
        <taxon>Agaricales</taxon>
        <taxon>Marasmiineae</taxon>
        <taxon>Mycenaceae</taxon>
        <taxon>Roridomyces</taxon>
    </lineage>
</organism>
<sequence length="207" mass="22928">AGADAVGGVLVLMFYFLIESPKWLALLRSELEASKERAPTQWLRSLDKLDILNAVIQEGLRLGTPLPGLPRVIPDDGAIIDGHHVSGGTSVSVPIWGYHLSKEYFPNPATFRPDRWLPGRLGSTSRTDETALTSFSTGPDVCVAKAFAYQEMRYTIARLVLTFDFELARNFDCGKFEAGVSIIQTALFREPLLVSARRRFDTELPVC</sequence>
<evidence type="ECO:0000256" key="5">
    <source>
        <dbReference type="ARBA" id="ARBA00023002"/>
    </source>
</evidence>
<keyword evidence="8" id="KW-0349">Heme</keyword>
<evidence type="ECO:0000256" key="4">
    <source>
        <dbReference type="ARBA" id="ARBA00022723"/>
    </source>
</evidence>
<dbReference type="GO" id="GO:0020037">
    <property type="term" value="F:heme binding"/>
    <property type="evidence" value="ECO:0007669"/>
    <property type="project" value="InterPro"/>
</dbReference>
<dbReference type="SUPFAM" id="SSF48264">
    <property type="entry name" value="Cytochrome P450"/>
    <property type="match status" value="1"/>
</dbReference>
<dbReference type="AlphaFoldDB" id="A0AAD7FZ63"/>
<dbReference type="Pfam" id="PF00067">
    <property type="entry name" value="p450"/>
    <property type="match status" value="1"/>
</dbReference>
<dbReference type="InterPro" id="IPR036396">
    <property type="entry name" value="Cyt_P450_sf"/>
</dbReference>
<feature type="non-terminal residue" evidence="10">
    <location>
        <position position="207"/>
    </location>
</feature>
<evidence type="ECO:0000256" key="9">
    <source>
        <dbReference type="SAM" id="Phobius"/>
    </source>
</evidence>
<dbReference type="GO" id="GO:0004497">
    <property type="term" value="F:monooxygenase activity"/>
    <property type="evidence" value="ECO:0007669"/>
    <property type="project" value="UniProtKB-KW"/>
</dbReference>
<feature type="binding site" description="axial binding residue" evidence="8">
    <location>
        <position position="142"/>
    </location>
    <ligand>
        <name>heme</name>
        <dbReference type="ChEBI" id="CHEBI:30413"/>
    </ligand>
    <ligandPart>
        <name>Fe</name>
        <dbReference type="ChEBI" id="CHEBI:18248"/>
    </ligandPart>
</feature>
<keyword evidence="4 8" id="KW-0479">Metal-binding</keyword>
<dbReference type="GO" id="GO:0016705">
    <property type="term" value="F:oxidoreductase activity, acting on paired donors, with incorporation or reduction of molecular oxygen"/>
    <property type="evidence" value="ECO:0007669"/>
    <property type="project" value="InterPro"/>
</dbReference>
<accession>A0AAD7FZ63</accession>
<dbReference type="Gene3D" id="1.10.630.10">
    <property type="entry name" value="Cytochrome P450"/>
    <property type="match status" value="1"/>
</dbReference>
<evidence type="ECO:0000256" key="1">
    <source>
        <dbReference type="ARBA" id="ARBA00001971"/>
    </source>
</evidence>
<dbReference type="PANTHER" id="PTHR24305">
    <property type="entry name" value="CYTOCHROME P450"/>
    <property type="match status" value="1"/>
</dbReference>
<keyword evidence="5" id="KW-0560">Oxidoreductase</keyword>
<keyword evidence="7" id="KW-0503">Monooxygenase</keyword>
<dbReference type="InterPro" id="IPR001128">
    <property type="entry name" value="Cyt_P450"/>
</dbReference>
<keyword evidence="11" id="KW-1185">Reference proteome</keyword>
<dbReference type="InterPro" id="IPR050121">
    <property type="entry name" value="Cytochrome_P450_monoxygenase"/>
</dbReference>
<reference evidence="10" key="1">
    <citation type="submission" date="2023-03" db="EMBL/GenBank/DDBJ databases">
        <title>Massive genome expansion in bonnet fungi (Mycena s.s.) driven by repeated elements and novel gene families across ecological guilds.</title>
        <authorList>
            <consortium name="Lawrence Berkeley National Laboratory"/>
            <person name="Harder C.B."/>
            <person name="Miyauchi S."/>
            <person name="Viragh M."/>
            <person name="Kuo A."/>
            <person name="Thoen E."/>
            <person name="Andreopoulos B."/>
            <person name="Lu D."/>
            <person name="Skrede I."/>
            <person name="Drula E."/>
            <person name="Henrissat B."/>
            <person name="Morin E."/>
            <person name="Kohler A."/>
            <person name="Barry K."/>
            <person name="LaButti K."/>
            <person name="Morin E."/>
            <person name="Salamov A."/>
            <person name="Lipzen A."/>
            <person name="Mereny Z."/>
            <person name="Hegedus B."/>
            <person name="Baldrian P."/>
            <person name="Stursova M."/>
            <person name="Weitz H."/>
            <person name="Taylor A."/>
            <person name="Grigoriev I.V."/>
            <person name="Nagy L.G."/>
            <person name="Martin F."/>
            <person name="Kauserud H."/>
        </authorList>
    </citation>
    <scope>NUCLEOTIDE SEQUENCE</scope>
    <source>
        <strain evidence="10">9284</strain>
    </source>
</reference>
<keyword evidence="6 8" id="KW-0408">Iron</keyword>
<dbReference type="PANTHER" id="PTHR24305:SF187">
    <property type="entry name" value="P450, PUTATIVE (EUROFUNG)-RELATED"/>
    <property type="match status" value="1"/>
</dbReference>
<keyword evidence="9" id="KW-1133">Transmembrane helix</keyword>
<comment type="caution">
    <text evidence="10">The sequence shown here is derived from an EMBL/GenBank/DDBJ whole genome shotgun (WGS) entry which is preliminary data.</text>
</comment>
<dbReference type="PRINTS" id="PR00463">
    <property type="entry name" value="EP450I"/>
</dbReference>
<evidence type="ECO:0000313" key="10">
    <source>
        <dbReference type="EMBL" id="KAJ7651011.1"/>
    </source>
</evidence>
<dbReference type="EMBL" id="JARKIF010000001">
    <property type="protein sequence ID" value="KAJ7651011.1"/>
    <property type="molecule type" value="Genomic_DNA"/>
</dbReference>
<dbReference type="Proteomes" id="UP001221142">
    <property type="component" value="Unassembled WGS sequence"/>
</dbReference>
<evidence type="ECO:0000313" key="11">
    <source>
        <dbReference type="Proteomes" id="UP001221142"/>
    </source>
</evidence>
<comment type="similarity">
    <text evidence="3">Belongs to the cytochrome P450 family.</text>
</comment>
<dbReference type="InterPro" id="IPR002401">
    <property type="entry name" value="Cyt_P450_E_grp-I"/>
</dbReference>
<keyword evidence="9" id="KW-0812">Transmembrane</keyword>
<evidence type="ECO:0000256" key="8">
    <source>
        <dbReference type="PIRSR" id="PIRSR602401-1"/>
    </source>
</evidence>
<name>A0AAD7FZ63_9AGAR</name>
<feature type="transmembrane region" description="Helical" evidence="9">
    <location>
        <begin position="6"/>
        <end position="27"/>
    </location>
</feature>
<evidence type="ECO:0000256" key="2">
    <source>
        <dbReference type="ARBA" id="ARBA00005179"/>
    </source>
</evidence>